<reference evidence="3" key="1">
    <citation type="journal article" date="2019" name="Int. J. Syst. Evol. Microbiol.">
        <title>The Global Catalogue of Microorganisms (GCM) 10K type strain sequencing project: providing services to taxonomists for standard genome sequencing and annotation.</title>
        <authorList>
            <consortium name="The Broad Institute Genomics Platform"/>
            <consortium name="The Broad Institute Genome Sequencing Center for Infectious Disease"/>
            <person name="Wu L."/>
            <person name="Ma J."/>
        </authorList>
    </citation>
    <scope>NUCLEOTIDE SEQUENCE [LARGE SCALE GENOMIC DNA]</scope>
    <source>
        <strain evidence="3">CCM 8907</strain>
    </source>
</reference>
<evidence type="ECO:0008006" key="4">
    <source>
        <dbReference type="Google" id="ProtNLM"/>
    </source>
</evidence>
<name>A0ABW1TPY9_9LACO</name>
<evidence type="ECO:0000313" key="3">
    <source>
        <dbReference type="Proteomes" id="UP001596191"/>
    </source>
</evidence>
<feature type="signal peptide" evidence="1">
    <location>
        <begin position="1"/>
        <end position="26"/>
    </location>
</feature>
<accession>A0ABW1TPY9</accession>
<evidence type="ECO:0000256" key="1">
    <source>
        <dbReference type="SAM" id="SignalP"/>
    </source>
</evidence>
<evidence type="ECO:0000313" key="2">
    <source>
        <dbReference type="EMBL" id="MFC6275110.1"/>
    </source>
</evidence>
<proteinExistence type="predicted"/>
<protein>
    <recommendedName>
        <fullName evidence="4">Surface layer protein A domain-containing protein</fullName>
    </recommendedName>
</protein>
<gene>
    <name evidence="2" type="ORF">ACFQET_06220</name>
</gene>
<feature type="chain" id="PRO_5046911373" description="Surface layer protein A domain-containing protein" evidence="1">
    <location>
        <begin position="27"/>
        <end position="155"/>
    </location>
</feature>
<dbReference type="Proteomes" id="UP001596191">
    <property type="component" value="Unassembled WGS sequence"/>
</dbReference>
<dbReference type="EMBL" id="JBHSSJ010000006">
    <property type="protein sequence ID" value="MFC6275110.1"/>
    <property type="molecule type" value="Genomic_DNA"/>
</dbReference>
<keyword evidence="1" id="KW-0732">Signal</keyword>
<dbReference type="RefSeq" id="WP_125641145.1">
    <property type="nucleotide sequence ID" value="NZ_JBHSSJ010000006.1"/>
</dbReference>
<sequence>MKLVKLLAVAVVTLGVAGGAVVPATASTTTVPKALRGTYYTYQGHHKWVSLKVAAHKVTLHYPGSKSEVLTPNAKNKAKRLSYKKKGKYFTFNSKITFAEQSSFPKDGMKLTSRKIGKKHYQVIRGYSNRYQYDFIKGKKVNNAYNHLVKGAYLS</sequence>
<keyword evidence="3" id="KW-1185">Reference proteome</keyword>
<comment type="caution">
    <text evidence="2">The sequence shown here is derived from an EMBL/GenBank/DDBJ whole genome shotgun (WGS) entry which is preliminary data.</text>
</comment>
<organism evidence="2 3">
    <name type="scientific">Levilactobacillus tangyuanensis</name>
    <dbReference type="NCBI Taxonomy" id="2486021"/>
    <lineage>
        <taxon>Bacteria</taxon>
        <taxon>Bacillati</taxon>
        <taxon>Bacillota</taxon>
        <taxon>Bacilli</taxon>
        <taxon>Lactobacillales</taxon>
        <taxon>Lactobacillaceae</taxon>
        <taxon>Levilactobacillus</taxon>
    </lineage>
</organism>